<dbReference type="AlphaFoldDB" id="M2A8S4"/>
<evidence type="ECO:0000313" key="1">
    <source>
        <dbReference type="EMBL" id="EMB18426.1"/>
    </source>
</evidence>
<name>M2A8S4_9BACT</name>
<organism evidence="1 2">
    <name type="scientific">Rhodopirellula europaea 6C</name>
    <dbReference type="NCBI Taxonomy" id="1263867"/>
    <lineage>
        <taxon>Bacteria</taxon>
        <taxon>Pseudomonadati</taxon>
        <taxon>Planctomycetota</taxon>
        <taxon>Planctomycetia</taxon>
        <taxon>Pirellulales</taxon>
        <taxon>Pirellulaceae</taxon>
        <taxon>Rhodopirellula</taxon>
    </lineage>
</organism>
<reference evidence="1" key="1">
    <citation type="submission" date="2012-11" db="EMBL/GenBank/DDBJ databases">
        <title>Permanent draft genomes of Rhodopirellula europaea strain SH398 and 6C.</title>
        <authorList>
            <person name="Richter M."/>
            <person name="Richter-Heitmann T."/>
            <person name="Frank C."/>
            <person name="Harder J."/>
            <person name="Glockner F.O."/>
        </authorList>
    </citation>
    <scope>NUCLEOTIDE SEQUENCE</scope>
    <source>
        <strain evidence="1">6C</strain>
    </source>
</reference>
<comment type="caution">
    <text evidence="1">The sequence shown here is derived from an EMBL/GenBank/DDBJ whole genome shotgun (WGS) entry which is preliminary data.</text>
</comment>
<accession>M2A8S4</accession>
<dbReference type="EMBL" id="ANMO01000045">
    <property type="protein sequence ID" value="EMB18426.1"/>
    <property type="molecule type" value="Genomic_DNA"/>
</dbReference>
<protein>
    <submittedName>
        <fullName evidence="1">Uncharacterized protein</fullName>
    </submittedName>
</protein>
<keyword evidence="2" id="KW-1185">Reference proteome</keyword>
<proteinExistence type="predicted"/>
<gene>
    <name evidence="1" type="ORF">RE6C_00862</name>
</gene>
<sequence>MSIISVGPNFPAKILKFRSSSLFHEPGQTCDKSVPGEQGTLLTGLFFLFRFTQDASDASVDIFGDRHQCHRIAFDRIDHVDGQ</sequence>
<dbReference type="Proteomes" id="UP000011529">
    <property type="component" value="Unassembled WGS sequence"/>
</dbReference>
<evidence type="ECO:0000313" key="2">
    <source>
        <dbReference type="Proteomes" id="UP000011529"/>
    </source>
</evidence>
<reference evidence="1" key="2">
    <citation type="journal article" date="2013" name="Mar. Genomics">
        <title>Expression of sulfatases in Rhodopirellula baltica and the diversity of sulfatases in the genus Rhodopirellula.</title>
        <authorList>
            <person name="Wegner C.E."/>
            <person name="Richter-Heitmann T."/>
            <person name="Klindworth A."/>
            <person name="Klockow C."/>
            <person name="Richter M."/>
            <person name="Achstetter T."/>
            <person name="Glockner F.O."/>
            <person name="Harder J."/>
        </authorList>
    </citation>
    <scope>NUCLEOTIDE SEQUENCE [LARGE SCALE GENOMIC DNA]</scope>
    <source>
        <strain evidence="1">6C</strain>
    </source>
</reference>